<dbReference type="RefSeq" id="WP_254100901.1">
    <property type="nucleotide sequence ID" value="NZ_JANATA010000014.1"/>
</dbReference>
<dbReference type="EMBL" id="JANATA010000014">
    <property type="protein sequence ID" value="MCP3429021.1"/>
    <property type="molecule type" value="Genomic_DNA"/>
</dbReference>
<dbReference type="GO" id="GO:0003700">
    <property type="term" value="F:DNA-binding transcription factor activity"/>
    <property type="evidence" value="ECO:0007669"/>
    <property type="project" value="InterPro"/>
</dbReference>
<keyword evidence="4" id="KW-0804">Transcription</keyword>
<dbReference type="InterPro" id="IPR005119">
    <property type="entry name" value="LysR_subst-bd"/>
</dbReference>
<dbReference type="SUPFAM" id="SSF46785">
    <property type="entry name" value="Winged helix' DNA-binding domain"/>
    <property type="match status" value="1"/>
</dbReference>
<dbReference type="Gene3D" id="1.10.10.10">
    <property type="entry name" value="Winged helix-like DNA-binding domain superfamily/Winged helix DNA-binding domain"/>
    <property type="match status" value="1"/>
</dbReference>
<feature type="domain" description="HTH lysR-type" evidence="5">
    <location>
        <begin position="1"/>
        <end position="58"/>
    </location>
</feature>
<dbReference type="PANTHER" id="PTHR30126:SF81">
    <property type="entry name" value="HTH-TYPE TRANSCRIPTIONAL REGULATOR ILVY"/>
    <property type="match status" value="1"/>
</dbReference>
<sequence>MDFRSLELFSHLASTLHFGKTAEAMYVTPSTLSRAIQRLEDDTQIKLFERNNRAVNLTHAGHVFLKFAHQTLAAWQQTQVMLQQQKEELSGALSMYCSVTASQSHLPELLNAYKRLHPNVDMQLVTGDPALAEQRLLQKHSDIAISIHTPEFPKELAFVPLGQVPLVLIVPKTLKIRDVKKIQWPKQHLILPDSGPSKRIVHHWLAEHNIRPQIYAHVGGNEAIASMVALGLGIGFVPQIVLDHSTLSHQLRQIQVDDIEPYSLGLACLATRQEEPKIQAMLEMALN</sequence>
<dbReference type="InterPro" id="IPR000847">
    <property type="entry name" value="LysR_HTH_N"/>
</dbReference>
<dbReference type="AlphaFoldDB" id="A0AA41X3V8"/>
<dbReference type="PROSITE" id="PS50931">
    <property type="entry name" value="HTH_LYSR"/>
    <property type="match status" value="1"/>
</dbReference>
<dbReference type="InterPro" id="IPR036390">
    <property type="entry name" value="WH_DNA-bd_sf"/>
</dbReference>
<evidence type="ECO:0000256" key="3">
    <source>
        <dbReference type="ARBA" id="ARBA00023125"/>
    </source>
</evidence>
<dbReference type="Pfam" id="PF00126">
    <property type="entry name" value="HTH_1"/>
    <property type="match status" value="1"/>
</dbReference>
<accession>A0AA41X3V8</accession>
<dbReference type="PANTHER" id="PTHR30126">
    <property type="entry name" value="HTH-TYPE TRANSCRIPTIONAL REGULATOR"/>
    <property type="match status" value="1"/>
</dbReference>
<dbReference type="FunFam" id="1.10.10.10:FF:000001">
    <property type="entry name" value="LysR family transcriptional regulator"/>
    <property type="match status" value="1"/>
</dbReference>
<keyword evidence="2" id="KW-0805">Transcription regulation</keyword>
<dbReference type="Proteomes" id="UP001165413">
    <property type="component" value="Unassembled WGS sequence"/>
</dbReference>
<keyword evidence="3" id="KW-0238">DNA-binding</keyword>
<dbReference type="SUPFAM" id="SSF53850">
    <property type="entry name" value="Periplasmic binding protein-like II"/>
    <property type="match status" value="1"/>
</dbReference>
<evidence type="ECO:0000256" key="1">
    <source>
        <dbReference type="ARBA" id="ARBA00009437"/>
    </source>
</evidence>
<organism evidence="6 7">
    <name type="scientific">Opacimonas viscosa</name>
    <dbReference type="NCBI Taxonomy" id="2961944"/>
    <lineage>
        <taxon>Bacteria</taxon>
        <taxon>Pseudomonadati</taxon>
        <taxon>Pseudomonadota</taxon>
        <taxon>Gammaproteobacteria</taxon>
        <taxon>Alteromonadales</taxon>
        <taxon>Alteromonadaceae</taxon>
        <taxon>Opacimonas</taxon>
    </lineage>
</organism>
<evidence type="ECO:0000313" key="6">
    <source>
        <dbReference type="EMBL" id="MCP3429021.1"/>
    </source>
</evidence>
<dbReference type="InterPro" id="IPR036388">
    <property type="entry name" value="WH-like_DNA-bd_sf"/>
</dbReference>
<evidence type="ECO:0000256" key="4">
    <source>
        <dbReference type="ARBA" id="ARBA00023163"/>
    </source>
</evidence>
<evidence type="ECO:0000313" key="7">
    <source>
        <dbReference type="Proteomes" id="UP001165413"/>
    </source>
</evidence>
<dbReference type="GO" id="GO:0000976">
    <property type="term" value="F:transcription cis-regulatory region binding"/>
    <property type="evidence" value="ECO:0007669"/>
    <property type="project" value="TreeGrafter"/>
</dbReference>
<dbReference type="Pfam" id="PF03466">
    <property type="entry name" value="LysR_substrate"/>
    <property type="match status" value="1"/>
</dbReference>
<dbReference type="NCBIfam" id="NF008722">
    <property type="entry name" value="PRK11716.1"/>
    <property type="match status" value="1"/>
</dbReference>
<comment type="similarity">
    <text evidence="1">Belongs to the LysR transcriptional regulatory family.</text>
</comment>
<proteinExistence type="inferred from homology"/>
<evidence type="ECO:0000259" key="5">
    <source>
        <dbReference type="PROSITE" id="PS50931"/>
    </source>
</evidence>
<protein>
    <submittedName>
        <fullName evidence="6">HTH-type transcriptional activator IlvY</fullName>
    </submittedName>
</protein>
<keyword evidence="7" id="KW-1185">Reference proteome</keyword>
<evidence type="ECO:0000256" key="2">
    <source>
        <dbReference type="ARBA" id="ARBA00023015"/>
    </source>
</evidence>
<reference evidence="6" key="1">
    <citation type="submission" date="2022-07" db="EMBL/GenBank/DDBJ databases">
        <title>Characterization of the Novel Bacterium Alteromonas immobilis LMIT006 and Alteromonas gregis LMIT007.</title>
        <authorList>
            <person name="Lin X."/>
        </authorList>
    </citation>
    <scope>NUCLEOTIDE SEQUENCE</scope>
    <source>
        <strain evidence="6">LMIT007</strain>
    </source>
</reference>
<comment type="caution">
    <text evidence="6">The sequence shown here is derived from an EMBL/GenBank/DDBJ whole genome shotgun (WGS) entry which is preliminary data.</text>
</comment>
<dbReference type="Gene3D" id="3.40.190.290">
    <property type="match status" value="1"/>
</dbReference>
<name>A0AA41X3V8_9ALTE</name>
<gene>
    <name evidence="6" type="primary">ilvY</name>
    <name evidence="6" type="ORF">NLF92_08700</name>
</gene>